<dbReference type="NCBIfam" id="TIGR00202">
    <property type="entry name" value="csrA"/>
    <property type="match status" value="1"/>
</dbReference>
<dbReference type="NCBIfam" id="NF002469">
    <property type="entry name" value="PRK01712.1"/>
    <property type="match status" value="1"/>
</dbReference>
<reference evidence="6" key="1">
    <citation type="submission" date="2016-11" db="UniProtKB">
        <authorList>
            <consortium name="WormBaseParasite"/>
        </authorList>
    </citation>
    <scope>IDENTIFICATION</scope>
</reference>
<dbReference type="GO" id="GO:0045947">
    <property type="term" value="P:negative regulation of translational initiation"/>
    <property type="evidence" value="ECO:0007669"/>
    <property type="project" value="TreeGrafter"/>
</dbReference>
<keyword evidence="1" id="KW-0963">Cytoplasm</keyword>
<evidence type="ECO:0000256" key="4">
    <source>
        <dbReference type="ARBA" id="ARBA00022884"/>
    </source>
</evidence>
<dbReference type="PANTHER" id="PTHR34984">
    <property type="entry name" value="CARBON STORAGE REGULATOR"/>
    <property type="match status" value="1"/>
</dbReference>
<dbReference type="GO" id="GO:0006109">
    <property type="term" value="P:regulation of carbohydrate metabolic process"/>
    <property type="evidence" value="ECO:0007669"/>
    <property type="project" value="InterPro"/>
</dbReference>
<dbReference type="SUPFAM" id="SSF117130">
    <property type="entry name" value="CsrA-like"/>
    <property type="match status" value="1"/>
</dbReference>
<dbReference type="InterPro" id="IPR036107">
    <property type="entry name" value="CsrA_sf"/>
</dbReference>
<proteinExistence type="inferred from homology"/>
<keyword evidence="3" id="KW-0810">Translation regulation</keyword>
<keyword evidence="2" id="KW-0678">Repressor</keyword>
<evidence type="ECO:0000256" key="3">
    <source>
        <dbReference type="ARBA" id="ARBA00022845"/>
    </source>
</evidence>
<dbReference type="GO" id="GO:0048027">
    <property type="term" value="F:mRNA 5'-UTR binding"/>
    <property type="evidence" value="ECO:0007669"/>
    <property type="project" value="TreeGrafter"/>
</dbReference>
<dbReference type="GO" id="GO:0005829">
    <property type="term" value="C:cytosol"/>
    <property type="evidence" value="ECO:0007669"/>
    <property type="project" value="TreeGrafter"/>
</dbReference>
<name>A0A1I8AJI5_9BILA</name>
<sequence>HPVQSSLSPDVEDWRMLVIGREVGEVITIDDDIKIKVLSVDGNTVRFGICAPRDVEVHRAEIYRRIAEQLGKGGLGA</sequence>
<dbReference type="Proteomes" id="UP000095287">
    <property type="component" value="Unplaced"/>
</dbReference>
<keyword evidence="5" id="KW-1185">Reference proteome</keyword>
<dbReference type="FunFam" id="2.60.40.4380:FF:000002">
    <property type="entry name" value="Translational regulator CsrA"/>
    <property type="match status" value="1"/>
</dbReference>
<dbReference type="Pfam" id="PF02599">
    <property type="entry name" value="CsrA"/>
    <property type="match status" value="1"/>
</dbReference>
<dbReference type="AlphaFoldDB" id="A0A1I8AJI5"/>
<organism evidence="5 6">
    <name type="scientific">Steinernema glaseri</name>
    <dbReference type="NCBI Taxonomy" id="37863"/>
    <lineage>
        <taxon>Eukaryota</taxon>
        <taxon>Metazoa</taxon>
        <taxon>Ecdysozoa</taxon>
        <taxon>Nematoda</taxon>
        <taxon>Chromadorea</taxon>
        <taxon>Rhabditida</taxon>
        <taxon>Tylenchina</taxon>
        <taxon>Panagrolaimomorpha</taxon>
        <taxon>Strongyloidoidea</taxon>
        <taxon>Steinernematidae</taxon>
        <taxon>Steinernema</taxon>
    </lineage>
</organism>
<keyword evidence="4" id="KW-0694">RNA-binding</keyword>
<dbReference type="GO" id="GO:0006402">
    <property type="term" value="P:mRNA catabolic process"/>
    <property type="evidence" value="ECO:0007669"/>
    <property type="project" value="InterPro"/>
</dbReference>
<dbReference type="WBParaSite" id="L893_g6387.t1">
    <property type="protein sequence ID" value="L893_g6387.t1"/>
    <property type="gene ID" value="L893_g6387"/>
</dbReference>
<dbReference type="HAMAP" id="MF_00167">
    <property type="entry name" value="CsrA"/>
    <property type="match status" value="1"/>
</dbReference>
<protein>
    <submittedName>
        <fullName evidence="6">Carbon storage regulator</fullName>
    </submittedName>
</protein>
<evidence type="ECO:0000256" key="1">
    <source>
        <dbReference type="ARBA" id="ARBA00022490"/>
    </source>
</evidence>
<evidence type="ECO:0000313" key="5">
    <source>
        <dbReference type="Proteomes" id="UP000095287"/>
    </source>
</evidence>
<dbReference type="PANTHER" id="PTHR34984:SF1">
    <property type="entry name" value="CARBON STORAGE REGULATOR"/>
    <property type="match status" value="1"/>
</dbReference>
<evidence type="ECO:0000313" key="6">
    <source>
        <dbReference type="WBParaSite" id="L893_g6387.t1"/>
    </source>
</evidence>
<accession>A0A1I8AJI5</accession>
<dbReference type="InterPro" id="IPR003751">
    <property type="entry name" value="CsrA"/>
</dbReference>
<evidence type="ECO:0000256" key="2">
    <source>
        <dbReference type="ARBA" id="ARBA00022491"/>
    </source>
</evidence>
<dbReference type="Gene3D" id="2.60.40.4380">
    <property type="entry name" value="Translational regulator CsrA"/>
    <property type="match status" value="1"/>
</dbReference>